<organism evidence="6 7">
    <name type="scientific">candidate division WOR-3 bacterium</name>
    <dbReference type="NCBI Taxonomy" id="2052148"/>
    <lineage>
        <taxon>Bacteria</taxon>
        <taxon>Bacteria division WOR-3</taxon>
    </lineage>
</organism>
<dbReference type="InterPro" id="IPR023170">
    <property type="entry name" value="HhH_base_excis_C"/>
</dbReference>
<dbReference type="InterPro" id="IPR011257">
    <property type="entry name" value="DNA_glycosylase"/>
</dbReference>
<evidence type="ECO:0000256" key="4">
    <source>
        <dbReference type="ARBA" id="ARBA00023014"/>
    </source>
</evidence>
<dbReference type="Proteomes" id="UP000630660">
    <property type="component" value="Unassembled WGS sequence"/>
</dbReference>
<dbReference type="GO" id="GO:0004519">
    <property type="term" value="F:endonuclease activity"/>
    <property type="evidence" value="ECO:0007669"/>
    <property type="project" value="UniProtKB-KW"/>
</dbReference>
<dbReference type="SUPFAM" id="SSF48150">
    <property type="entry name" value="DNA-glycosylase"/>
    <property type="match status" value="1"/>
</dbReference>
<dbReference type="Pfam" id="PF00730">
    <property type="entry name" value="HhH-GPD"/>
    <property type="match status" value="1"/>
</dbReference>
<dbReference type="PANTHER" id="PTHR10359">
    <property type="entry name" value="A/G-SPECIFIC ADENINE GLYCOSYLASE/ENDONUCLEASE III"/>
    <property type="match status" value="1"/>
</dbReference>
<dbReference type="Gene3D" id="1.10.1670.10">
    <property type="entry name" value="Helix-hairpin-Helix base-excision DNA repair enzymes (C-terminal)"/>
    <property type="match status" value="1"/>
</dbReference>
<dbReference type="InterPro" id="IPR003265">
    <property type="entry name" value="HhH-GPD_domain"/>
</dbReference>
<dbReference type="SMART" id="SM00478">
    <property type="entry name" value="ENDO3c"/>
    <property type="match status" value="1"/>
</dbReference>
<dbReference type="AlphaFoldDB" id="A0A9D5QDI1"/>
<keyword evidence="3" id="KW-0408">Iron</keyword>
<name>A0A9D5QDI1_UNCW3</name>
<dbReference type="GO" id="GO:0046872">
    <property type="term" value="F:metal ion binding"/>
    <property type="evidence" value="ECO:0007669"/>
    <property type="project" value="UniProtKB-KW"/>
</dbReference>
<dbReference type="PANTHER" id="PTHR10359:SF19">
    <property type="entry name" value="DNA REPAIR GLYCOSYLASE MJ1434-RELATED"/>
    <property type="match status" value="1"/>
</dbReference>
<dbReference type="GO" id="GO:0051539">
    <property type="term" value="F:4 iron, 4 sulfur cluster binding"/>
    <property type="evidence" value="ECO:0007669"/>
    <property type="project" value="UniProtKB-KW"/>
</dbReference>
<gene>
    <name evidence="6" type="ORF">GF359_10695</name>
</gene>
<reference evidence="6" key="1">
    <citation type="submission" date="2019-11" db="EMBL/GenBank/DDBJ databases">
        <title>Microbial mats filling the niche in hypersaline microbial mats.</title>
        <authorList>
            <person name="Wong H.L."/>
            <person name="Macleod F.I."/>
            <person name="White R.A. III"/>
            <person name="Burns B.P."/>
        </authorList>
    </citation>
    <scope>NUCLEOTIDE SEQUENCE</scope>
    <source>
        <strain evidence="6">Bin_327</strain>
    </source>
</reference>
<keyword evidence="6" id="KW-0255">Endonuclease</keyword>
<keyword evidence="4" id="KW-0411">Iron-sulfur</keyword>
<evidence type="ECO:0000313" key="6">
    <source>
        <dbReference type="EMBL" id="MBD3365669.1"/>
    </source>
</evidence>
<keyword evidence="6" id="KW-0540">Nuclease</keyword>
<dbReference type="CDD" id="cd00056">
    <property type="entry name" value="ENDO3c"/>
    <property type="match status" value="1"/>
</dbReference>
<evidence type="ECO:0000259" key="5">
    <source>
        <dbReference type="SMART" id="SM00478"/>
    </source>
</evidence>
<keyword evidence="1" id="KW-0004">4Fe-4S</keyword>
<evidence type="ECO:0000313" key="7">
    <source>
        <dbReference type="Proteomes" id="UP000630660"/>
    </source>
</evidence>
<feature type="domain" description="HhH-GPD" evidence="5">
    <location>
        <begin position="38"/>
        <end position="202"/>
    </location>
</feature>
<proteinExistence type="predicted"/>
<comment type="caution">
    <text evidence="6">The sequence shown here is derived from an EMBL/GenBank/DDBJ whole genome shotgun (WGS) entry which is preliminary data.</text>
</comment>
<dbReference type="GO" id="GO:0006284">
    <property type="term" value="P:base-excision repair"/>
    <property type="evidence" value="ECO:0007669"/>
    <property type="project" value="InterPro"/>
</dbReference>
<dbReference type="Gene3D" id="1.10.340.30">
    <property type="entry name" value="Hypothetical protein, domain 2"/>
    <property type="match status" value="1"/>
</dbReference>
<evidence type="ECO:0000256" key="3">
    <source>
        <dbReference type="ARBA" id="ARBA00023004"/>
    </source>
</evidence>
<keyword evidence="6" id="KW-0378">Hydrolase</keyword>
<protein>
    <submittedName>
        <fullName evidence="6">Endonuclease III domain-containing protein</fullName>
    </submittedName>
</protein>
<dbReference type="EMBL" id="WJKJ01000352">
    <property type="protein sequence ID" value="MBD3365669.1"/>
    <property type="molecule type" value="Genomic_DNA"/>
</dbReference>
<evidence type="ECO:0000256" key="1">
    <source>
        <dbReference type="ARBA" id="ARBA00022485"/>
    </source>
</evidence>
<sequence length="216" mass="24559">MKKPFDINRGYEILFREWGPQHWWPGEGQVEIVVGALLAQSTNWRNAAKAVEHLKQAGLLEDSKESFGRLVRIPADELEGLIKPSGYFRQKAARLKRLTGFLAQTSGTPPWAIPETETLDWREKLLQINGLGPETVDSILLYGFGLPCFVVDAYTLRILVRHGMCSGKTTYEDIRSMFERELPERSEVYNEYHALIVRLGKEHCRSNPRCSGCPLA</sequence>
<dbReference type="PIRSF" id="PIRSF001435">
    <property type="entry name" value="Nth"/>
    <property type="match status" value="1"/>
</dbReference>
<accession>A0A9D5QDI1</accession>
<evidence type="ECO:0000256" key="2">
    <source>
        <dbReference type="ARBA" id="ARBA00022723"/>
    </source>
</evidence>
<keyword evidence="2" id="KW-0479">Metal-binding</keyword>